<dbReference type="EMBL" id="OY731403">
    <property type="protein sequence ID" value="CAJ1960735.1"/>
    <property type="molecule type" value="Genomic_DNA"/>
</dbReference>
<dbReference type="Pfam" id="PF24750">
    <property type="entry name" value="b-prop_At3g26010-like"/>
    <property type="match status" value="1"/>
</dbReference>
<sequence length="368" mass="42212">MSIMKNRSYQTVGSTSLDTCVGLVCHYQFENGSSQFVFMDVESGSEASLNHFLCFSTENFVQTLASCNGLILLSGFREDQFCYHIFNPLTKHNVTIPQTKIQENVSRVGLAFDGCQFEVVLVEAGSSQSNGLKLHVFSSDTGKWRSHNPINLTAPPLPEYEFQEFGTPPLYSNGAIHWEIGGHLLVYQVQGSHFELYELPNYSEDWYWQPTLTFRRCLCESGGRTYYCHTDFDGLHIWKLLNEHEHAEFLYYWDYKTFPWRLVHSVNHEMFMSKLQNFCYNLFHWEPFKIAPIAYSEETQIIYLQLPGSVVSYNLDTGTLGPICTYSYPGTNFNCCSFFSSTTRNAQSDTIGETELHLPIAEMDKLAL</sequence>
<evidence type="ECO:0000313" key="2">
    <source>
        <dbReference type="EMBL" id="CAJ1960735.1"/>
    </source>
</evidence>
<gene>
    <name evidence="2" type="ORF">AYBTSS11_LOCUS18354</name>
</gene>
<evidence type="ECO:0000259" key="1">
    <source>
        <dbReference type="Pfam" id="PF24750"/>
    </source>
</evidence>
<proteinExistence type="predicted"/>
<dbReference type="PANTHER" id="PTHR35546">
    <property type="entry name" value="F-BOX PROTEIN INTERACTION DOMAIN PROTEIN-RELATED"/>
    <property type="match status" value="1"/>
</dbReference>
<protein>
    <recommendedName>
        <fullName evidence="1">F-box protein At3g26010-like beta-propeller domain-containing protein</fullName>
    </recommendedName>
</protein>
<accession>A0AA86T254</accession>
<dbReference type="InterPro" id="IPR056592">
    <property type="entry name" value="Beta-prop_At3g26010-like"/>
</dbReference>
<organism evidence="2 3">
    <name type="scientific">Sphenostylis stenocarpa</name>
    <dbReference type="NCBI Taxonomy" id="92480"/>
    <lineage>
        <taxon>Eukaryota</taxon>
        <taxon>Viridiplantae</taxon>
        <taxon>Streptophyta</taxon>
        <taxon>Embryophyta</taxon>
        <taxon>Tracheophyta</taxon>
        <taxon>Spermatophyta</taxon>
        <taxon>Magnoliopsida</taxon>
        <taxon>eudicotyledons</taxon>
        <taxon>Gunneridae</taxon>
        <taxon>Pentapetalae</taxon>
        <taxon>rosids</taxon>
        <taxon>fabids</taxon>
        <taxon>Fabales</taxon>
        <taxon>Fabaceae</taxon>
        <taxon>Papilionoideae</taxon>
        <taxon>50 kb inversion clade</taxon>
        <taxon>NPAAA clade</taxon>
        <taxon>indigoferoid/millettioid clade</taxon>
        <taxon>Phaseoleae</taxon>
        <taxon>Sphenostylis</taxon>
    </lineage>
</organism>
<dbReference type="SUPFAM" id="SSF69322">
    <property type="entry name" value="Tricorn protease domain 2"/>
    <property type="match status" value="1"/>
</dbReference>
<dbReference type="Gramene" id="rna-AYBTSS11_LOCUS18354">
    <property type="protein sequence ID" value="CAJ1960735.1"/>
    <property type="gene ID" value="gene-AYBTSS11_LOCUS18354"/>
</dbReference>
<reference evidence="2" key="1">
    <citation type="submission" date="2023-10" db="EMBL/GenBank/DDBJ databases">
        <authorList>
            <person name="Domelevo Entfellner J.-B."/>
        </authorList>
    </citation>
    <scope>NUCLEOTIDE SEQUENCE</scope>
</reference>
<name>A0AA86T254_9FABA</name>
<keyword evidence="3" id="KW-1185">Reference proteome</keyword>
<dbReference type="InterPro" id="IPR055290">
    <property type="entry name" value="At3g26010-like"/>
</dbReference>
<dbReference type="Proteomes" id="UP001189624">
    <property type="component" value="Chromosome 6"/>
</dbReference>
<dbReference type="AlphaFoldDB" id="A0AA86T254"/>
<evidence type="ECO:0000313" key="3">
    <source>
        <dbReference type="Proteomes" id="UP001189624"/>
    </source>
</evidence>
<feature type="domain" description="F-box protein At3g26010-like beta-propeller" evidence="1">
    <location>
        <begin position="57"/>
        <end position="318"/>
    </location>
</feature>
<dbReference type="PANTHER" id="PTHR35546:SF70">
    <property type="entry name" value="F-BOX PROTEIN INTERACTION DOMAIN PROTEIN"/>
    <property type="match status" value="1"/>
</dbReference>